<dbReference type="Gene3D" id="3.40.640.10">
    <property type="entry name" value="Type I PLP-dependent aspartate aminotransferase-like (Major domain)"/>
    <property type="match status" value="1"/>
</dbReference>
<reference evidence="1 2" key="1">
    <citation type="submission" date="2016-06" db="EMBL/GenBank/DDBJ databases">
        <title>Genome sequence of Porphyrobacter dokdonensis DSW-74.</title>
        <authorList>
            <person name="Kim J.F."/>
            <person name="Song J.Y."/>
        </authorList>
    </citation>
    <scope>NUCLEOTIDE SEQUENCE [LARGE SCALE GENOMIC DNA]</scope>
    <source>
        <strain evidence="1 2">DSW-74</strain>
    </source>
</reference>
<keyword evidence="2" id="KW-1185">Reference proteome</keyword>
<dbReference type="EMBL" id="LZYB01000001">
    <property type="protein sequence ID" value="OBV12489.1"/>
    <property type="molecule type" value="Genomic_DNA"/>
</dbReference>
<evidence type="ECO:0000313" key="1">
    <source>
        <dbReference type="EMBL" id="OBV12489.1"/>
    </source>
</evidence>
<accession>A0A1A7BJ40</accession>
<dbReference type="Proteomes" id="UP000092484">
    <property type="component" value="Unassembled WGS sequence"/>
</dbReference>
<organism evidence="1 2">
    <name type="scientific">Erythrobacter dokdonensis DSW-74</name>
    <dbReference type="NCBI Taxonomy" id="1300349"/>
    <lineage>
        <taxon>Bacteria</taxon>
        <taxon>Pseudomonadati</taxon>
        <taxon>Pseudomonadota</taxon>
        <taxon>Alphaproteobacteria</taxon>
        <taxon>Sphingomonadales</taxon>
        <taxon>Erythrobacteraceae</taxon>
        <taxon>Erythrobacter/Porphyrobacter group</taxon>
        <taxon>Erythrobacter</taxon>
    </lineage>
</organism>
<dbReference type="InterPro" id="IPR015424">
    <property type="entry name" value="PyrdxlP-dep_Trfase"/>
</dbReference>
<evidence type="ECO:0000313" key="2">
    <source>
        <dbReference type="Proteomes" id="UP000092484"/>
    </source>
</evidence>
<sequence length="487" mass="50540">MPPLNRPPAGFDVSGDALALIAALASGGDARITLAQDTGLNRYLSAPHPRDVLAYSSSTVSDISADAFAHLLGSGGVRGQEPYAARLEALRARIRAAYGIGADTEIVLAPSGTDLEYVALALAMGRREAGIHNVLLGADETGSGCIHSAHGRFFANETALVGGVAAGEPVAGMGAITLVDVPVRCPDGVARTSAEIAAGMAQEIAAAQADGKHSVVHCVHGSKTGLVLPALADLDALLAEFGQDATFVVDACQARITSAAIADYLERGVIVLMTGSKFVGAPPFNGWALVPAELARRAAPLPHGFAQIFRRAEWPAAWPGAEALEDSANPSLALRLEAALFEIERFQAIPMARIEAMIAAFETALRDRLLAPLGLKRVTPGSGDEGDSPIEMRTLATLDLTAMPGLATFDEAQAAHKALALDGIRLGQPVKCVRVEQGWGGTMRVGLAMPQIARWNGLSPEALAAEIATDMTRIAEGLAAAAQRQIV</sequence>
<proteinExistence type="predicted"/>
<gene>
    <name evidence="1" type="ORF">I603_0620</name>
</gene>
<protein>
    <submittedName>
        <fullName evidence="1">Uncharacterized protein</fullName>
    </submittedName>
</protein>
<name>A0A1A7BJ40_9SPHN</name>
<dbReference type="SUPFAM" id="SSF53383">
    <property type="entry name" value="PLP-dependent transferases"/>
    <property type="match status" value="1"/>
</dbReference>
<dbReference type="STRING" id="1300349.I603_0620"/>
<comment type="caution">
    <text evidence="1">The sequence shown here is derived from an EMBL/GenBank/DDBJ whole genome shotgun (WGS) entry which is preliminary data.</text>
</comment>
<dbReference type="InterPro" id="IPR015421">
    <property type="entry name" value="PyrdxlP-dep_Trfase_major"/>
</dbReference>
<dbReference type="AlphaFoldDB" id="A0A1A7BJ40"/>